<feature type="chain" id="PRO_5041414662" description="V-set and transmembrane domain-containing protein 4" evidence="15">
    <location>
        <begin position="20"/>
        <end position="342"/>
    </location>
</feature>
<evidence type="ECO:0000256" key="10">
    <source>
        <dbReference type="ARBA" id="ARBA00023180"/>
    </source>
</evidence>
<dbReference type="EMBL" id="OX395130">
    <property type="protein sequence ID" value="CAI5774039.1"/>
    <property type="molecule type" value="Genomic_DNA"/>
</dbReference>
<dbReference type="GO" id="GO:0005576">
    <property type="term" value="C:extracellular region"/>
    <property type="evidence" value="ECO:0007669"/>
    <property type="project" value="UniProtKB-SubCell"/>
</dbReference>
<dbReference type="FunFam" id="2.60.40.10:FF:000667">
    <property type="entry name" value="V-set and transmembrane domain containing 4"/>
    <property type="match status" value="1"/>
</dbReference>
<keyword evidence="10" id="KW-0325">Glycoprotein</keyword>
<feature type="signal peptide" evidence="15">
    <location>
        <begin position="1"/>
        <end position="19"/>
    </location>
</feature>
<keyword evidence="4" id="KW-0964">Secreted</keyword>
<evidence type="ECO:0000256" key="3">
    <source>
        <dbReference type="ARBA" id="ARBA00022475"/>
    </source>
</evidence>
<evidence type="ECO:0000256" key="14">
    <source>
        <dbReference type="SAM" id="Phobius"/>
    </source>
</evidence>
<dbReference type="InterPro" id="IPR013783">
    <property type="entry name" value="Ig-like_fold"/>
</dbReference>
<keyword evidence="8 14" id="KW-0472">Membrane</keyword>
<dbReference type="SUPFAM" id="SSF48726">
    <property type="entry name" value="Immunoglobulin"/>
    <property type="match status" value="1"/>
</dbReference>
<evidence type="ECO:0000256" key="1">
    <source>
        <dbReference type="ARBA" id="ARBA00004251"/>
    </source>
</evidence>
<evidence type="ECO:0000256" key="7">
    <source>
        <dbReference type="ARBA" id="ARBA00022989"/>
    </source>
</evidence>
<evidence type="ECO:0000256" key="4">
    <source>
        <dbReference type="ARBA" id="ARBA00022525"/>
    </source>
</evidence>
<feature type="domain" description="Ig-like" evidence="16">
    <location>
        <begin position="15"/>
        <end position="151"/>
    </location>
</feature>
<proteinExistence type="predicted"/>
<evidence type="ECO:0000256" key="8">
    <source>
        <dbReference type="ARBA" id="ARBA00023136"/>
    </source>
</evidence>
<keyword evidence="18" id="KW-1185">Reference proteome</keyword>
<accession>A0AA35P3W9</accession>
<dbReference type="PANTHER" id="PTHR12207">
    <property type="entry name" value="V-SET AND TRANSMEMBRANE DOMAIN-CONTAINING PROTEIN"/>
    <property type="match status" value="1"/>
</dbReference>
<evidence type="ECO:0000256" key="13">
    <source>
        <dbReference type="ARBA" id="ARBA00071759"/>
    </source>
</evidence>
<dbReference type="PANTHER" id="PTHR12207:SF8">
    <property type="entry name" value="V-SET AND TRANSMEMBRANE DOMAIN-CONTAINING PROTEIN 4"/>
    <property type="match status" value="1"/>
</dbReference>
<dbReference type="InterPro" id="IPR007110">
    <property type="entry name" value="Ig-like_dom"/>
</dbReference>
<dbReference type="InterPro" id="IPR003599">
    <property type="entry name" value="Ig_sub"/>
</dbReference>
<dbReference type="Proteomes" id="UP001178461">
    <property type="component" value="Chromosome 5"/>
</dbReference>
<comment type="function">
    <text evidence="12">Peptide Lv enhances L-type voltage-gated calcium channel (L-VGCC) currents in retinal photoreceptors.</text>
</comment>
<comment type="subcellular location">
    <subcellularLocation>
        <location evidence="1">Cell membrane</location>
        <topology evidence="1">Single-pass type I membrane protein</topology>
    </subcellularLocation>
    <subcellularLocation>
        <location evidence="2">Secreted</location>
    </subcellularLocation>
</comment>
<dbReference type="SMART" id="SM00409">
    <property type="entry name" value="IG"/>
    <property type="match status" value="1"/>
</dbReference>
<evidence type="ECO:0000256" key="6">
    <source>
        <dbReference type="ARBA" id="ARBA00022729"/>
    </source>
</evidence>
<keyword evidence="7 14" id="KW-1133">Transmembrane helix</keyword>
<gene>
    <name evidence="17" type="ORF">PODLI_1B002132</name>
</gene>
<protein>
    <recommendedName>
        <fullName evidence="13">V-set and transmembrane domain-containing protein 4</fullName>
    </recommendedName>
</protein>
<keyword evidence="9" id="KW-1015">Disulfide bond</keyword>
<evidence type="ECO:0000313" key="18">
    <source>
        <dbReference type="Proteomes" id="UP001178461"/>
    </source>
</evidence>
<dbReference type="InterPro" id="IPR036179">
    <property type="entry name" value="Ig-like_dom_sf"/>
</dbReference>
<dbReference type="AlphaFoldDB" id="A0AA35P3W9"/>
<keyword evidence="11" id="KW-0393">Immunoglobulin domain</keyword>
<dbReference type="Pfam" id="PF07686">
    <property type="entry name" value="V-set"/>
    <property type="match status" value="1"/>
</dbReference>
<evidence type="ECO:0000256" key="5">
    <source>
        <dbReference type="ARBA" id="ARBA00022692"/>
    </source>
</evidence>
<reference evidence="17" key="1">
    <citation type="submission" date="2022-12" db="EMBL/GenBank/DDBJ databases">
        <authorList>
            <person name="Alioto T."/>
            <person name="Alioto T."/>
            <person name="Gomez Garrido J."/>
        </authorList>
    </citation>
    <scope>NUCLEOTIDE SEQUENCE</scope>
</reference>
<keyword evidence="6 15" id="KW-0732">Signal</keyword>
<dbReference type="PROSITE" id="PS50835">
    <property type="entry name" value="IG_LIKE"/>
    <property type="match status" value="1"/>
</dbReference>
<dbReference type="GO" id="GO:0005886">
    <property type="term" value="C:plasma membrane"/>
    <property type="evidence" value="ECO:0007669"/>
    <property type="project" value="UniProtKB-SubCell"/>
</dbReference>
<keyword evidence="3" id="KW-1003">Cell membrane</keyword>
<name>A0AA35P3W9_9SAUR</name>
<evidence type="ECO:0000256" key="12">
    <source>
        <dbReference type="ARBA" id="ARBA00059484"/>
    </source>
</evidence>
<organism evidence="17 18">
    <name type="scientific">Podarcis lilfordi</name>
    <name type="common">Lilford's wall lizard</name>
    <dbReference type="NCBI Taxonomy" id="74358"/>
    <lineage>
        <taxon>Eukaryota</taxon>
        <taxon>Metazoa</taxon>
        <taxon>Chordata</taxon>
        <taxon>Craniata</taxon>
        <taxon>Vertebrata</taxon>
        <taxon>Euteleostomi</taxon>
        <taxon>Lepidosauria</taxon>
        <taxon>Squamata</taxon>
        <taxon>Bifurcata</taxon>
        <taxon>Unidentata</taxon>
        <taxon>Episquamata</taxon>
        <taxon>Laterata</taxon>
        <taxon>Lacertibaenia</taxon>
        <taxon>Lacertidae</taxon>
        <taxon>Podarcis</taxon>
    </lineage>
</organism>
<evidence type="ECO:0000256" key="11">
    <source>
        <dbReference type="ARBA" id="ARBA00023319"/>
    </source>
</evidence>
<feature type="transmembrane region" description="Helical" evidence="14">
    <location>
        <begin position="173"/>
        <end position="197"/>
    </location>
</feature>
<dbReference type="InterPro" id="IPR013106">
    <property type="entry name" value="Ig_V-set"/>
</dbReference>
<keyword evidence="5 14" id="KW-0812">Transmembrane</keyword>
<evidence type="ECO:0000256" key="2">
    <source>
        <dbReference type="ARBA" id="ARBA00004613"/>
    </source>
</evidence>
<sequence length="342" mass="39514">MRLLVLMLLGWVGAPGVYEALNVTVSPGPRVQYVVGDNATLFCHVSQKRRIENLLAVRWLFALPPTQEYLMIKMTKYGVVQYYGNYNRQFYKQRLHLLEERHRTMYTFFILNLQEADQGHYICKVQEIGKYRNKWTAWSNSSASTEIQVISSRVSDDSNPEKNHKAWKFFEDLYVYAVFVCSIGIVSVLLFTVVVLCQTLINKKRSRVMYGRCWRRLLRSCFTPSPTHNAVRKKGFAPLYNMHFFLGETVTSVTSLSAEQPVKIKKKKKKVEQPPAIPAKAPISTSFPKPKLLKPQRKVLLPKIADENLTYAELELIKPHQEAQGIPTMTVYAQILFEENKM</sequence>
<evidence type="ECO:0000259" key="16">
    <source>
        <dbReference type="PROSITE" id="PS50835"/>
    </source>
</evidence>
<evidence type="ECO:0000256" key="15">
    <source>
        <dbReference type="SAM" id="SignalP"/>
    </source>
</evidence>
<evidence type="ECO:0000256" key="9">
    <source>
        <dbReference type="ARBA" id="ARBA00023157"/>
    </source>
</evidence>
<evidence type="ECO:0000313" key="17">
    <source>
        <dbReference type="EMBL" id="CAI5774039.1"/>
    </source>
</evidence>
<dbReference type="InterPro" id="IPR051102">
    <property type="entry name" value="IgSF_V-set/TM_domain"/>
</dbReference>
<dbReference type="Gene3D" id="2.60.40.10">
    <property type="entry name" value="Immunoglobulins"/>
    <property type="match status" value="1"/>
</dbReference>